<feature type="compositionally biased region" description="Acidic residues" evidence="6">
    <location>
        <begin position="327"/>
        <end position="345"/>
    </location>
</feature>
<dbReference type="PROSITE" id="PS51257">
    <property type="entry name" value="PROKAR_LIPOPROTEIN"/>
    <property type="match status" value="1"/>
</dbReference>
<dbReference type="Proteomes" id="UP000295506">
    <property type="component" value="Unassembled WGS sequence"/>
</dbReference>
<dbReference type="PANTHER" id="PTHR47245:SF1">
    <property type="entry name" value="FOLDASE PROTEIN PRSA"/>
    <property type="match status" value="1"/>
</dbReference>
<evidence type="ECO:0000256" key="6">
    <source>
        <dbReference type="SAM" id="MobiDB-lite"/>
    </source>
</evidence>
<keyword evidence="4" id="KW-0697">Rotamase</keyword>
<dbReference type="RefSeq" id="WP_066804459.1">
    <property type="nucleotide sequence ID" value="NZ_CP014206.1"/>
</dbReference>
<dbReference type="EC" id="5.2.1.8" evidence="2"/>
<evidence type="ECO:0000256" key="4">
    <source>
        <dbReference type="ARBA" id="ARBA00023110"/>
    </source>
</evidence>
<feature type="region of interest" description="Disordered" evidence="6">
    <location>
        <begin position="306"/>
        <end position="375"/>
    </location>
</feature>
<dbReference type="SUPFAM" id="SSF109998">
    <property type="entry name" value="Triger factor/SurA peptide-binding domain-like"/>
    <property type="match status" value="1"/>
</dbReference>
<dbReference type="Proteomes" id="UP000055611">
    <property type="component" value="Chromosome"/>
</dbReference>
<dbReference type="InterPro" id="IPR046357">
    <property type="entry name" value="PPIase_dom_sf"/>
</dbReference>
<feature type="chain" id="PRO_5043657724" description="peptidylprolyl isomerase" evidence="7">
    <location>
        <begin position="22"/>
        <end position="375"/>
    </location>
</feature>
<feature type="signal peptide" evidence="7">
    <location>
        <begin position="1"/>
        <end position="21"/>
    </location>
</feature>
<dbReference type="EMBL" id="SOBK01000009">
    <property type="protein sequence ID" value="TDT87155.1"/>
    <property type="molecule type" value="Genomic_DNA"/>
</dbReference>
<comment type="catalytic activity">
    <reaction evidence="1">
        <text>[protein]-peptidylproline (omega=180) = [protein]-peptidylproline (omega=0)</text>
        <dbReference type="Rhea" id="RHEA:16237"/>
        <dbReference type="Rhea" id="RHEA-COMP:10747"/>
        <dbReference type="Rhea" id="RHEA-COMP:10748"/>
        <dbReference type="ChEBI" id="CHEBI:83833"/>
        <dbReference type="ChEBI" id="CHEBI:83834"/>
        <dbReference type="EC" id="5.2.1.8"/>
    </reaction>
</comment>
<dbReference type="PANTHER" id="PTHR47245">
    <property type="entry name" value="PEPTIDYLPROLYL ISOMERASE"/>
    <property type="match status" value="1"/>
</dbReference>
<dbReference type="InterPro" id="IPR000297">
    <property type="entry name" value="PPIase_PpiC"/>
</dbReference>
<proteinExistence type="predicted"/>
<dbReference type="AlphaFoldDB" id="A0A126QP98"/>
<protein>
    <recommendedName>
        <fullName evidence="2">peptidylprolyl isomerase</fullName>
        <ecNumber evidence="2">5.2.1.8</ecNumber>
    </recommendedName>
</protein>
<keyword evidence="11" id="KW-1185">Reference proteome</keyword>
<evidence type="ECO:0000313" key="11">
    <source>
        <dbReference type="Proteomes" id="UP000055611"/>
    </source>
</evidence>
<evidence type="ECO:0000259" key="8">
    <source>
        <dbReference type="Pfam" id="PF13145"/>
    </source>
</evidence>
<dbReference type="KEGG" id="dej:AWY79_12585"/>
<evidence type="ECO:0000256" key="5">
    <source>
        <dbReference type="ARBA" id="ARBA00023235"/>
    </source>
</evidence>
<keyword evidence="5 10" id="KW-0413">Isomerase</keyword>
<dbReference type="InterPro" id="IPR050245">
    <property type="entry name" value="PrsA_foldase"/>
</dbReference>
<evidence type="ECO:0000256" key="1">
    <source>
        <dbReference type="ARBA" id="ARBA00000971"/>
    </source>
</evidence>
<dbReference type="Gene3D" id="1.10.4030.10">
    <property type="entry name" value="Porin chaperone SurA, peptide-binding domain"/>
    <property type="match status" value="1"/>
</dbReference>
<dbReference type="OrthoDB" id="5454722at2"/>
<evidence type="ECO:0000256" key="2">
    <source>
        <dbReference type="ARBA" id="ARBA00013194"/>
    </source>
</evidence>
<dbReference type="GO" id="GO:0003755">
    <property type="term" value="F:peptidyl-prolyl cis-trans isomerase activity"/>
    <property type="evidence" value="ECO:0007669"/>
    <property type="project" value="UniProtKB-KW"/>
</dbReference>
<evidence type="ECO:0000313" key="9">
    <source>
        <dbReference type="EMBL" id="AMK11890.1"/>
    </source>
</evidence>
<gene>
    <name evidence="9" type="ORF">AWY79_12585</name>
    <name evidence="10" type="ORF">EDC59_10942</name>
</gene>
<evidence type="ECO:0000256" key="7">
    <source>
        <dbReference type="SAM" id="SignalP"/>
    </source>
</evidence>
<keyword evidence="3 7" id="KW-0732">Signal</keyword>
<evidence type="ECO:0000313" key="12">
    <source>
        <dbReference type="Proteomes" id="UP000295506"/>
    </source>
</evidence>
<dbReference type="InterPro" id="IPR027304">
    <property type="entry name" value="Trigger_fact/SurA_dom_sf"/>
</dbReference>
<dbReference type="Pfam" id="PF13623">
    <property type="entry name" value="SurA_N_2"/>
    <property type="match status" value="1"/>
</dbReference>
<reference evidence="9 11" key="1">
    <citation type="journal article" date="2016" name="Front. Microbiol.">
        <title>Genome Sequence of the Piezophilic, Mesophilic Sulfate-Reducing Bacterium Desulfovibrio indicus J2T.</title>
        <authorList>
            <person name="Cao J."/>
            <person name="Maignien L."/>
            <person name="Shao Z."/>
            <person name="Alain K."/>
            <person name="Jebbar M."/>
        </authorList>
    </citation>
    <scope>NUCLEOTIDE SEQUENCE [LARGE SCALE GENOMIC DNA]</scope>
    <source>
        <strain evidence="9 11">J2</strain>
    </source>
</reference>
<sequence length="375" mass="42085">MIKLRNISVLLLLAFLLGACSGDSDDMGIVARVNGEPIYLTQLEFQHDQFQADSVGTYVPSVEKLRNEYGEILADLIVQELVVQELGRRDLAVTDEELREAEETVRKDYPEGAFDQVLVEEYIDLKAWRRQLRYYLAQKKFFHQVLRAQIKIDYKEAEKYYRDHISDFYLPESLRVLVVRGPSRELVVKAVEKYLKDHDQVNLATAFGEVETREVVVREGRLSAPWRNALGGLKPGQASDVLTDRFGFEALVLLERSEAKVLPPAQAYPLVEEALLEKKLQHAFEEWLSGALASADIKVSEHLLNAAENSDDVPPVEMLPDGRESEPEAVEPDVMPEEPGVESDAEQGGMHDGLGEPGQGDETIPLDQVGEDTGI</sequence>
<feature type="domain" description="PpiC" evidence="8">
    <location>
        <begin position="153"/>
        <end position="267"/>
    </location>
</feature>
<dbReference type="EMBL" id="CP014206">
    <property type="protein sequence ID" value="AMK11890.1"/>
    <property type="molecule type" value="Genomic_DNA"/>
</dbReference>
<name>A0A126QP98_9BACT</name>
<evidence type="ECO:0000313" key="10">
    <source>
        <dbReference type="EMBL" id="TDT87155.1"/>
    </source>
</evidence>
<evidence type="ECO:0000256" key="3">
    <source>
        <dbReference type="ARBA" id="ARBA00022729"/>
    </source>
</evidence>
<reference evidence="10 12" key="2">
    <citation type="submission" date="2019-03" db="EMBL/GenBank/DDBJ databases">
        <title>Genomic Encyclopedia of Type Strains, Phase IV (KMG-IV): sequencing the most valuable type-strain genomes for metagenomic binning, comparative biology and taxonomic classification.</title>
        <authorList>
            <person name="Goeker M."/>
        </authorList>
    </citation>
    <scope>NUCLEOTIDE SEQUENCE [LARGE SCALE GENOMIC DNA]</scope>
    <source>
        <strain evidence="10 12">DSM 101483</strain>
    </source>
</reference>
<organism evidence="10 12">
    <name type="scientific">Pseudodesulfovibrio indicus</name>
    <dbReference type="NCBI Taxonomy" id="1716143"/>
    <lineage>
        <taxon>Bacteria</taxon>
        <taxon>Pseudomonadati</taxon>
        <taxon>Thermodesulfobacteriota</taxon>
        <taxon>Desulfovibrionia</taxon>
        <taxon>Desulfovibrionales</taxon>
        <taxon>Desulfovibrionaceae</taxon>
    </lineage>
</organism>
<dbReference type="Pfam" id="PF13145">
    <property type="entry name" value="Rotamase_2"/>
    <property type="match status" value="1"/>
</dbReference>
<dbReference type="Gene3D" id="3.10.50.40">
    <property type="match status" value="1"/>
</dbReference>
<accession>A0A126QP98</accession>